<dbReference type="OMA" id="AWMMQPR"/>
<dbReference type="InterPro" id="IPR019479">
    <property type="entry name" value="Peroxiredoxin_C"/>
</dbReference>
<dbReference type="eggNOG" id="KOG0852">
    <property type="taxonomic scope" value="Eukaryota"/>
</dbReference>
<dbReference type="Gene3D" id="3.40.30.10">
    <property type="entry name" value="Glutaredoxin"/>
    <property type="match status" value="1"/>
</dbReference>
<evidence type="ECO:0000259" key="11">
    <source>
        <dbReference type="PROSITE" id="PS51352"/>
    </source>
</evidence>
<dbReference type="EMBL" id="GG662677">
    <property type="protein sequence ID" value="EAR82324.1"/>
    <property type="molecule type" value="Genomic_DNA"/>
</dbReference>
<dbReference type="Pfam" id="PF00578">
    <property type="entry name" value="AhpC-TSA"/>
    <property type="match status" value="1"/>
</dbReference>
<dbReference type="InterPro" id="IPR036249">
    <property type="entry name" value="Thioredoxin-like_sf"/>
</dbReference>
<organism evidence="12 13">
    <name type="scientific">Tetrahymena thermophila (strain SB210)</name>
    <dbReference type="NCBI Taxonomy" id="312017"/>
    <lineage>
        <taxon>Eukaryota</taxon>
        <taxon>Sar</taxon>
        <taxon>Alveolata</taxon>
        <taxon>Ciliophora</taxon>
        <taxon>Intramacronucleata</taxon>
        <taxon>Oligohymenophorea</taxon>
        <taxon>Hymenostomatida</taxon>
        <taxon>Tetrahymenina</taxon>
        <taxon>Tetrahymenidae</taxon>
        <taxon>Tetrahymena</taxon>
    </lineage>
</organism>
<dbReference type="GO" id="GO:0033554">
    <property type="term" value="P:cellular response to stress"/>
    <property type="evidence" value="ECO:0007669"/>
    <property type="project" value="TreeGrafter"/>
</dbReference>
<dbReference type="InterPro" id="IPR013766">
    <property type="entry name" value="Thioredoxin_domain"/>
</dbReference>
<dbReference type="InterPro" id="IPR050217">
    <property type="entry name" value="Peroxiredoxin"/>
</dbReference>
<dbReference type="SUPFAM" id="SSF52833">
    <property type="entry name" value="Thioredoxin-like"/>
    <property type="match status" value="1"/>
</dbReference>
<evidence type="ECO:0000256" key="5">
    <source>
        <dbReference type="ARBA" id="ARBA00023002"/>
    </source>
</evidence>
<dbReference type="GO" id="GO:0042744">
    <property type="term" value="P:hydrogen peroxide catabolic process"/>
    <property type="evidence" value="ECO:0007669"/>
    <property type="project" value="TreeGrafter"/>
</dbReference>
<dbReference type="OrthoDB" id="185659at2759"/>
<dbReference type="PANTHER" id="PTHR10681:SF171">
    <property type="entry name" value="PEROXIREDOXIN 4"/>
    <property type="match status" value="1"/>
</dbReference>
<dbReference type="FunCoup" id="Q22AJ2">
    <property type="interactions" value="136"/>
</dbReference>
<dbReference type="GO" id="GO:0005829">
    <property type="term" value="C:cytosol"/>
    <property type="evidence" value="ECO:0007669"/>
    <property type="project" value="TreeGrafter"/>
</dbReference>
<keyword evidence="5 9" id="KW-0560">Oxidoreductase</keyword>
<evidence type="ECO:0000256" key="10">
    <source>
        <dbReference type="PIRSR" id="PIRSR000239-1"/>
    </source>
</evidence>
<gene>
    <name evidence="12" type="ORF">TTHERM_01194830</name>
</gene>
<evidence type="ECO:0000313" key="13">
    <source>
        <dbReference type="Proteomes" id="UP000009168"/>
    </source>
</evidence>
<evidence type="ECO:0000256" key="3">
    <source>
        <dbReference type="ARBA" id="ARBA00022559"/>
    </source>
</evidence>
<name>Q22AJ2_TETTS</name>
<keyword evidence="7 9" id="KW-0676">Redox-active center</keyword>
<feature type="active site" description="Cysteine sulfenic acid (-SOH) intermediate; for peroxidase activity" evidence="10">
    <location>
        <position position="48"/>
    </location>
</feature>
<dbReference type="CDD" id="cd03015">
    <property type="entry name" value="PRX_Typ2cys"/>
    <property type="match status" value="1"/>
</dbReference>
<dbReference type="RefSeq" id="XP_001029987.1">
    <property type="nucleotide sequence ID" value="XM_001029987.1"/>
</dbReference>
<dbReference type="FunFam" id="3.40.30.10:FF:000003">
    <property type="entry name" value="Peroxiredoxin 1"/>
    <property type="match status" value="1"/>
</dbReference>
<dbReference type="InterPro" id="IPR000866">
    <property type="entry name" value="AhpC/TSA"/>
</dbReference>
<dbReference type="GO" id="GO:0006979">
    <property type="term" value="P:response to oxidative stress"/>
    <property type="evidence" value="ECO:0007669"/>
    <property type="project" value="TreeGrafter"/>
</dbReference>
<feature type="domain" description="Thioredoxin" evidence="11">
    <location>
        <begin position="4"/>
        <end position="164"/>
    </location>
</feature>
<dbReference type="HOGENOM" id="CLU_042529_21_1_1"/>
<dbReference type="Proteomes" id="UP000009168">
    <property type="component" value="Unassembled WGS sequence"/>
</dbReference>
<dbReference type="PROSITE" id="PS51352">
    <property type="entry name" value="THIOREDOXIN_2"/>
    <property type="match status" value="1"/>
</dbReference>
<reference evidence="13" key="1">
    <citation type="journal article" date="2006" name="PLoS Biol.">
        <title>Macronuclear genome sequence of the ciliate Tetrahymena thermophila, a model eukaryote.</title>
        <authorList>
            <person name="Eisen J.A."/>
            <person name="Coyne R.S."/>
            <person name="Wu M."/>
            <person name="Wu D."/>
            <person name="Thiagarajan M."/>
            <person name="Wortman J.R."/>
            <person name="Badger J.H."/>
            <person name="Ren Q."/>
            <person name="Amedeo P."/>
            <person name="Jones K.M."/>
            <person name="Tallon L.J."/>
            <person name="Delcher A.L."/>
            <person name="Salzberg S.L."/>
            <person name="Silva J.C."/>
            <person name="Haas B.J."/>
            <person name="Majoros W.H."/>
            <person name="Farzad M."/>
            <person name="Carlton J.M."/>
            <person name="Smith R.K. Jr."/>
            <person name="Garg J."/>
            <person name="Pearlman R.E."/>
            <person name="Karrer K.M."/>
            <person name="Sun L."/>
            <person name="Manning G."/>
            <person name="Elde N.C."/>
            <person name="Turkewitz A.P."/>
            <person name="Asai D.J."/>
            <person name="Wilkes D.E."/>
            <person name="Wang Y."/>
            <person name="Cai H."/>
            <person name="Collins K."/>
            <person name="Stewart B.A."/>
            <person name="Lee S.R."/>
            <person name="Wilamowska K."/>
            <person name="Weinberg Z."/>
            <person name="Ruzzo W.L."/>
            <person name="Wloga D."/>
            <person name="Gaertig J."/>
            <person name="Frankel J."/>
            <person name="Tsao C.-C."/>
            <person name="Gorovsky M.A."/>
            <person name="Keeling P.J."/>
            <person name="Waller R.F."/>
            <person name="Patron N.J."/>
            <person name="Cherry J.M."/>
            <person name="Stover N.A."/>
            <person name="Krieger C.J."/>
            <person name="del Toro C."/>
            <person name="Ryder H.F."/>
            <person name="Williamson S.C."/>
            <person name="Barbeau R.A."/>
            <person name="Hamilton E.P."/>
            <person name="Orias E."/>
        </authorList>
    </citation>
    <scope>NUCLEOTIDE SEQUENCE [LARGE SCALE GENOMIC DNA]</scope>
    <source>
        <strain evidence="13">SB210</strain>
    </source>
</reference>
<evidence type="ECO:0000256" key="7">
    <source>
        <dbReference type="ARBA" id="ARBA00023284"/>
    </source>
</evidence>
<comment type="catalytic activity">
    <reaction evidence="8">
        <text>a hydroperoxide + [thioredoxin]-dithiol = an alcohol + [thioredoxin]-disulfide + H2O</text>
        <dbReference type="Rhea" id="RHEA:62620"/>
        <dbReference type="Rhea" id="RHEA-COMP:10698"/>
        <dbReference type="Rhea" id="RHEA-COMP:10700"/>
        <dbReference type="ChEBI" id="CHEBI:15377"/>
        <dbReference type="ChEBI" id="CHEBI:29950"/>
        <dbReference type="ChEBI" id="CHEBI:30879"/>
        <dbReference type="ChEBI" id="CHEBI:35924"/>
        <dbReference type="ChEBI" id="CHEBI:50058"/>
        <dbReference type="EC" id="1.11.1.24"/>
    </reaction>
</comment>
<proteinExistence type="inferred from homology"/>
<evidence type="ECO:0000256" key="6">
    <source>
        <dbReference type="ARBA" id="ARBA00023157"/>
    </source>
</evidence>
<keyword evidence="4 9" id="KW-0049">Antioxidant</keyword>
<dbReference type="AlphaFoldDB" id="Q22AJ2"/>
<dbReference type="Pfam" id="PF10417">
    <property type="entry name" value="1-cysPrx_C"/>
    <property type="match status" value="1"/>
</dbReference>
<comment type="function">
    <text evidence="9">Thiol-specific peroxidase that catalyzes the reduction of hydrogen peroxide and organic hydroperoxides to water and alcohols, respectively.</text>
</comment>
<dbReference type="KEGG" id="tet:TTHERM_01194830"/>
<evidence type="ECO:0000256" key="4">
    <source>
        <dbReference type="ARBA" id="ARBA00022862"/>
    </source>
</evidence>
<evidence type="ECO:0000313" key="12">
    <source>
        <dbReference type="EMBL" id="EAR82324.1"/>
    </source>
</evidence>
<keyword evidence="3 9" id="KW-0575">Peroxidase</keyword>
<evidence type="ECO:0000256" key="1">
    <source>
        <dbReference type="ARBA" id="ARBA00009796"/>
    </source>
</evidence>
<evidence type="ECO:0000256" key="2">
    <source>
        <dbReference type="ARBA" id="ARBA00013017"/>
    </source>
</evidence>
<dbReference type="STRING" id="312017.Q22AJ2"/>
<keyword evidence="13" id="KW-1185">Reference proteome</keyword>
<dbReference type="InParanoid" id="Q22AJ2"/>
<dbReference type="GeneID" id="7828487"/>
<dbReference type="GO" id="GO:0008379">
    <property type="term" value="F:thioredoxin peroxidase activity"/>
    <property type="evidence" value="ECO:0007669"/>
    <property type="project" value="TreeGrafter"/>
</dbReference>
<dbReference type="PANTHER" id="PTHR10681">
    <property type="entry name" value="THIOREDOXIN PEROXIDASE"/>
    <property type="match status" value="1"/>
</dbReference>
<dbReference type="InterPro" id="IPR024706">
    <property type="entry name" value="Peroxiredoxin_AhpC-typ"/>
</dbReference>
<sequence length="203" mass="22869">MSKAFINKPAPAFTTTAWDGSVKTISLDQYLGKWVLLFFYPFDFTFVCPTEIISFSDAAETFRKMNCEVLGCSIDSHFVHAEWCKKPRKEGGLGNMQIPLLADVSKQISSDYGVLITEGDAKGAAYRGTFIIDPKGNIRHISINDLPVGRNIDEYIRLVQAFQFVEEHGEVCPAKWKPGAKSMVPDHNSSKLKEYWENEHAKK</sequence>
<dbReference type="EC" id="1.11.1.24" evidence="2"/>
<dbReference type="GO" id="GO:0045454">
    <property type="term" value="P:cell redox homeostasis"/>
    <property type="evidence" value="ECO:0007669"/>
    <property type="project" value="TreeGrafter"/>
</dbReference>
<keyword evidence="6" id="KW-1015">Disulfide bond</keyword>
<evidence type="ECO:0000256" key="9">
    <source>
        <dbReference type="PIRNR" id="PIRNR000239"/>
    </source>
</evidence>
<dbReference type="PIRSF" id="PIRSF000239">
    <property type="entry name" value="AHPC"/>
    <property type="match status" value="1"/>
</dbReference>
<protein>
    <recommendedName>
        <fullName evidence="2">thioredoxin-dependent peroxiredoxin</fullName>
        <ecNumber evidence="2">1.11.1.24</ecNumber>
    </recommendedName>
</protein>
<evidence type="ECO:0000256" key="8">
    <source>
        <dbReference type="ARBA" id="ARBA00049091"/>
    </source>
</evidence>
<comment type="similarity">
    <text evidence="1">Belongs to the peroxiredoxin family. AhpC/Prx1 subfamily.</text>
</comment>
<accession>Q22AJ2</accession>